<dbReference type="SUPFAM" id="SSF53474">
    <property type="entry name" value="alpha/beta-Hydrolases"/>
    <property type="match status" value="1"/>
</dbReference>
<reference evidence="4" key="1">
    <citation type="submission" date="2023-03" db="EMBL/GenBank/DDBJ databases">
        <title>Andean soil-derived lignocellulolytic bacterial consortium as a source of novel taxa and putative plastic-active enzymes.</title>
        <authorList>
            <person name="Diaz-Garcia L."/>
            <person name="Chuvochina M."/>
            <person name="Feuerriegel G."/>
            <person name="Bunk B."/>
            <person name="Sproer C."/>
            <person name="Streit W.R."/>
            <person name="Rodriguez L.M."/>
            <person name="Overmann J."/>
            <person name="Jimenez D.J."/>
        </authorList>
    </citation>
    <scope>NUCLEOTIDE SEQUENCE</scope>
    <source>
        <strain evidence="4">MAG 7</strain>
    </source>
</reference>
<keyword evidence="1" id="KW-0378">Hydrolase</keyword>
<dbReference type="InterPro" id="IPR029058">
    <property type="entry name" value="AB_hydrolase_fold"/>
</dbReference>
<dbReference type="PANTHER" id="PTHR42776:SF27">
    <property type="entry name" value="DIPEPTIDYL PEPTIDASE FAMILY MEMBER 6"/>
    <property type="match status" value="1"/>
</dbReference>
<name>A0AAJ6BJG2_9BACT</name>
<keyword evidence="2" id="KW-0732">Signal</keyword>
<evidence type="ECO:0000313" key="4">
    <source>
        <dbReference type="EMBL" id="WEK38257.1"/>
    </source>
</evidence>
<protein>
    <submittedName>
        <fullName evidence="4">Prolyl oligopeptidase family serine peptidase</fullName>
    </submittedName>
</protein>
<feature type="domain" description="Peptidase S9 prolyl oligopeptidase catalytic" evidence="3">
    <location>
        <begin position="693"/>
        <end position="871"/>
    </location>
</feature>
<dbReference type="Proteomes" id="UP001220610">
    <property type="component" value="Chromosome"/>
</dbReference>
<dbReference type="GO" id="GO:0004252">
    <property type="term" value="F:serine-type endopeptidase activity"/>
    <property type="evidence" value="ECO:0007669"/>
    <property type="project" value="TreeGrafter"/>
</dbReference>
<sequence length="898" mass="103305">MKRILLFVVWLTIAHFSFSQFKSEANKPNLTIDNCKNWKVAVNGKVSNDGNYILYSIINDPGPGMVRNFVKSTKKEWEKEIFNAIKIDFSDDGKQLIWKTSRDSIIIWRIDKNETEIIPDVLEYQLRLIDAKECIMYRSKDRKDELVIRELFSKRQKYFNNVLSFQFSNDNRQLLIELAKNDSISSFKLMNNLTGNAVDIFEGKRAVATNFTFSNNGDKLAFFVEGEQSQKYLLYYYADNIPYAKLLLSDKDLLLENNKIDNSRIEFTLKDDALIINLKPTSLPPQNSDGVAVDVWSYLDTELQSVQFDKLKYPVVFAAAVRIVDGSIVRLERDNEKIVGLLRDHALVQHGYGNEGVFEANWNSAARYSFSLVSLYDGSRILIKDGIINPQNVVGISPNGNWLIYYDESAGNYFCYEYFTGIKRNITEEINTNWKIKDDDHPEKGVAWKTSIPSWLMNDDCVLIYDSYDIWLVDPKKIRKPENITRNLGSKMGIRFSLADIKNDLGKASLKRGASILLRAVDTKSKDRGFYRVKLGSSDKPEKLTMGPYIFGEWAVFSSYNEYVEPILRARDCNTYLLRRMSATSMLNYEITKDFVQYKKVTDLQPQLKFNWLTTELIRYKLPSGRLNEGILYKPENFDSSKKYPVIFDYYEIRSDELNLYIPPHASDARINIPLFVSNGYLVFVPDIHYVVGNPGESAYESLVSAAKYLSGKHFVDTKKLGLQGHSWGGYQTNYIISRTDLFSAACSAAGYSNLISWYGSAARGSYPQYSLEREQGRMGGTPWEIPANYIANSPIFNADKISTPLLMMNNKNDRVVYFSQGLELFTALRRLGKKVWMLQYDEGGHSLMPDKNGEDFHKRMMQFFDHYLKDKPMPEWMKKGIPAKLKGRTDGMKMDSE</sequence>
<dbReference type="Gene3D" id="3.40.50.1820">
    <property type="entry name" value="alpha/beta hydrolase"/>
    <property type="match status" value="1"/>
</dbReference>
<evidence type="ECO:0000256" key="1">
    <source>
        <dbReference type="ARBA" id="ARBA00022801"/>
    </source>
</evidence>
<dbReference type="GO" id="GO:0006508">
    <property type="term" value="P:proteolysis"/>
    <property type="evidence" value="ECO:0007669"/>
    <property type="project" value="InterPro"/>
</dbReference>
<evidence type="ECO:0000313" key="5">
    <source>
        <dbReference type="Proteomes" id="UP001220610"/>
    </source>
</evidence>
<dbReference type="PANTHER" id="PTHR42776">
    <property type="entry name" value="SERINE PEPTIDASE S9 FAMILY MEMBER"/>
    <property type="match status" value="1"/>
</dbReference>
<evidence type="ECO:0000256" key="2">
    <source>
        <dbReference type="SAM" id="SignalP"/>
    </source>
</evidence>
<feature type="signal peptide" evidence="2">
    <location>
        <begin position="1"/>
        <end position="19"/>
    </location>
</feature>
<dbReference type="InterPro" id="IPR001375">
    <property type="entry name" value="Peptidase_S9_cat"/>
</dbReference>
<gene>
    <name evidence="4" type="ORF">P0Y53_12185</name>
</gene>
<feature type="chain" id="PRO_5042569051" evidence="2">
    <location>
        <begin position="20"/>
        <end position="898"/>
    </location>
</feature>
<evidence type="ECO:0000259" key="3">
    <source>
        <dbReference type="Pfam" id="PF00326"/>
    </source>
</evidence>
<dbReference type="AlphaFoldDB" id="A0AAJ6BJG2"/>
<proteinExistence type="predicted"/>
<organism evidence="4 5">
    <name type="scientific">Candidatus Pseudobacter hemicellulosilyticus</name>
    <dbReference type="NCBI Taxonomy" id="3121375"/>
    <lineage>
        <taxon>Bacteria</taxon>
        <taxon>Pseudomonadati</taxon>
        <taxon>Bacteroidota</taxon>
        <taxon>Chitinophagia</taxon>
        <taxon>Chitinophagales</taxon>
        <taxon>Chitinophagaceae</taxon>
        <taxon>Pseudobacter</taxon>
    </lineage>
</organism>
<dbReference type="SUPFAM" id="SSF82171">
    <property type="entry name" value="DPP6 N-terminal domain-like"/>
    <property type="match status" value="1"/>
</dbReference>
<dbReference type="Pfam" id="PF00326">
    <property type="entry name" value="Peptidase_S9"/>
    <property type="match status" value="1"/>
</dbReference>
<accession>A0AAJ6BJG2</accession>
<dbReference type="EMBL" id="CP119311">
    <property type="protein sequence ID" value="WEK38257.1"/>
    <property type="molecule type" value="Genomic_DNA"/>
</dbReference>